<dbReference type="SUPFAM" id="SSF52540">
    <property type="entry name" value="P-loop containing nucleoside triphosphate hydrolases"/>
    <property type="match status" value="1"/>
</dbReference>
<feature type="region of interest" description="Disordered" evidence="7">
    <location>
        <begin position="324"/>
        <end position="576"/>
    </location>
</feature>
<dbReference type="GO" id="GO:0005730">
    <property type="term" value="C:nucleolus"/>
    <property type="evidence" value="ECO:0007669"/>
    <property type="project" value="TreeGrafter"/>
</dbReference>
<evidence type="ECO:0000256" key="5">
    <source>
        <dbReference type="ARBA" id="ARBA00022806"/>
    </source>
</evidence>
<dbReference type="PROSITE" id="PS51194">
    <property type="entry name" value="HELICASE_CTER"/>
    <property type="match status" value="1"/>
</dbReference>
<evidence type="ECO:0000256" key="6">
    <source>
        <dbReference type="ARBA" id="ARBA00022840"/>
    </source>
</evidence>
<keyword evidence="6" id="KW-0067">ATP-binding</keyword>
<feature type="region of interest" description="Disordered" evidence="7">
    <location>
        <begin position="1022"/>
        <end position="1064"/>
    </location>
</feature>
<dbReference type="GO" id="GO:0005524">
    <property type="term" value="F:ATP binding"/>
    <property type="evidence" value="ECO:0007669"/>
    <property type="project" value="UniProtKB-KW"/>
</dbReference>
<feature type="compositionally biased region" description="Low complexity" evidence="7">
    <location>
        <begin position="495"/>
        <end position="509"/>
    </location>
</feature>
<dbReference type="PROSITE" id="PS51192">
    <property type="entry name" value="HELICASE_ATP_BIND_1"/>
    <property type="match status" value="1"/>
</dbReference>
<dbReference type="Gene3D" id="1.20.120.1080">
    <property type="match status" value="1"/>
</dbReference>
<dbReference type="eggNOG" id="KOG0926">
    <property type="taxonomic scope" value="Eukaryota"/>
</dbReference>
<dbReference type="Pfam" id="PF21010">
    <property type="entry name" value="HA2_C"/>
    <property type="match status" value="1"/>
</dbReference>
<dbReference type="FunFam" id="3.40.50.300:FF:002693">
    <property type="entry name" value="Predicted protein"/>
    <property type="match status" value="1"/>
</dbReference>
<evidence type="ECO:0000259" key="9">
    <source>
        <dbReference type="PROSITE" id="PS51194"/>
    </source>
</evidence>
<dbReference type="STRING" id="1305764.R9NXD0"/>
<dbReference type="GO" id="GO:1990904">
    <property type="term" value="C:ribonucleoprotein complex"/>
    <property type="evidence" value="ECO:0007669"/>
    <property type="project" value="UniProtKB-ARBA"/>
</dbReference>
<feature type="compositionally biased region" description="Basic residues" evidence="7">
    <location>
        <begin position="335"/>
        <end position="344"/>
    </location>
</feature>
<dbReference type="GO" id="GO:0003724">
    <property type="term" value="F:RNA helicase activity"/>
    <property type="evidence" value="ECO:0007669"/>
    <property type="project" value="UniProtKB-EC"/>
</dbReference>
<protein>
    <recommendedName>
        <fullName evidence="2">RNA helicase</fullName>
        <ecNumber evidence="2">3.6.4.13</ecNumber>
    </recommendedName>
</protein>
<accession>R9NXD0</accession>
<dbReference type="GO" id="GO:0016787">
    <property type="term" value="F:hydrolase activity"/>
    <property type="evidence" value="ECO:0007669"/>
    <property type="project" value="UniProtKB-KW"/>
</dbReference>
<feature type="domain" description="Helicase ATP-binding" evidence="8">
    <location>
        <begin position="713"/>
        <end position="891"/>
    </location>
</feature>
<feature type="compositionally biased region" description="Basic and acidic residues" evidence="7">
    <location>
        <begin position="966"/>
        <end position="1003"/>
    </location>
</feature>
<sequence length="1804" mass="197564">MDTARTCPFAARCDVICVPRIFPEFQNFETSSGEGRSKDPFDLLAVLFDLSSTIRSIFVTQLYTMKKPVQERYNAKARRSSVGGSSHKNKRSLRQREADAYDSNAQLIVPGSQEDLQRKQAELQRKQLLEASGQDASAPMSSKKRKRLDAYIASRLKKEERVQIMHKLAQTSAEIDRTALRSAATLGTGRAKTMEERIDTAGQKTDRSSGKRRRRTMNGAAMQIEEDDDDADLDDMQATEGDVDEDDDEANFTPPEDVEEEGQDYEPVGEVEEDPARRARILAAASLFDKSKAPNTDTATSSMTHSAPALGSALASALGSTLARDAHGNPIMPPMRKRTKKPKAARVNAATRVQQARESDSSFDSSESEAESSSAPEIRRKTALALDDELIGPAPRASLSRKNQEKRLAQAADLKGKRKAVASGPDWVQQEFDDDLLQSQAAQDADELEQEVDDDDHSDEDSDLASEEPDTDEEEDSVFLEAMRRRGLLQNDLHASGSASASGSVPASSKQIDDRGGADVDDSDDVEQDDSDQDDDEDDDDNHDEDDDEDDDVDDDDDDEEFRSRRRGIGTTKRSSGFKDWARAALGIGGSATNAAKHDSTDGADGIDAEEDDTAYNLEPVAGFKVKVGDIMPKDGVARGPLGRDQENVRESSAFAAKHYTELEAAKAANQDDSSADSTSAPKAVTHVEVERSEQLTAARLRLPVVAEEDNIVRTIMENTVTVICGETGSGKTTQVPQFLYEAAFGTKGSLNPGMIGVTQPRRVAAVSMAQRVASELSLPADRVSHQIRYDATVSPDTAIKFMTDGVLLRELATDFLLTKYSAIMVDEAHERSINTDVLIGVLSRVVRLREKRWLEGVADARPLRLIIMSATLRVSDFTENTTLFPIPPPVINIDARQHPVSVHFNRKTVQDYITESVSKATKIHARLPPGGILIFLTGQQEITTVCKKLESRFGRKAIEKKKKDHERVQGRFKYRRGDDDEEDKGKHAEQDASARVKITARDGDVEAEEVDLGLDRDLAADVDDGAMADDVDPEALDTDDEDHDDDEDNRHDDDLPDELKDDSDVPMHILPLYSLLPSEKQMRIFDVPPVDTRLVVVSTNVAETSLTIPGIRYVIDCGRSKERKYDLVSGVQSYEVSWISKASAAQRAGRAGRTGPGHCYRLYSSAVYEDHFSQFSSPEILRTPVDGLVLSMKAMNIDNVANFPFPTPPDRVALKKAEQVLTHLGALQAPAVASVSVGKNKRKLNHAQVTELGRTMTLFPVSPRYGKMLAQGQQHGCLPYIVAMVAALSIGDPFVREQLIEEEYCDRRRGGAEEGEGGEEGDDYDRAFGKMDGDEELHAELKNLTNSEMLDKERRKARRAKYFATMRKFEALGAGLSDTFRLLSVVGAYEYAGGSVSFCDKNFLRPKAMEEIHKLRAQLCSLISSTFPDLAAALANPKLAPPSETQLKVIRQLIASAYIDQVAVRADLISNESVVASSTVNPDERTSQMLFKLRTKGGGDRMQSTRGVPYKAMGVPGFAFVHPTSSFYHITPPAWVVFSEVQRSNSKFAKTGGDEEVMGTVWLKTLTKINPVWLTQLGRGLCSFSKPTPVAGGGELDRLKANVKAVKAGDEARRTVLVTPTYAVGSEGDGMAALHFGLFRPILGLFPLNHLQTISIKLDILSVLQRPPDKLCMRTIRQQCIRHRMSQLHPRKRQRFTHTDHLPLHIHLVSGTACTFDVGGVDVCADTRRVETVACDCEGADGVCECGDAAAVEGAETIEVVRGDAEGCVDETGVCVGDGELRDGGGVVTGGGEEPAADSTHEE</sequence>
<evidence type="ECO:0000256" key="7">
    <source>
        <dbReference type="SAM" id="MobiDB-lite"/>
    </source>
</evidence>
<dbReference type="Pfam" id="PF07717">
    <property type="entry name" value="OB_NTP_bind"/>
    <property type="match status" value="1"/>
</dbReference>
<dbReference type="SMART" id="SM00847">
    <property type="entry name" value="HA2"/>
    <property type="match status" value="1"/>
</dbReference>
<organism evidence="10 11">
    <name type="scientific">Pseudozyma hubeiensis (strain SY62)</name>
    <name type="common">Yeast</name>
    <dbReference type="NCBI Taxonomy" id="1305764"/>
    <lineage>
        <taxon>Eukaryota</taxon>
        <taxon>Fungi</taxon>
        <taxon>Dikarya</taxon>
        <taxon>Basidiomycota</taxon>
        <taxon>Ustilaginomycotina</taxon>
        <taxon>Ustilaginomycetes</taxon>
        <taxon>Ustilaginales</taxon>
        <taxon>Ustilaginaceae</taxon>
        <taxon>Pseudozyma</taxon>
    </lineage>
</organism>
<dbReference type="InterPro" id="IPR007502">
    <property type="entry name" value="Helicase-assoc_dom"/>
</dbReference>
<feature type="region of interest" description="Disordered" evidence="7">
    <location>
        <begin position="589"/>
        <end position="609"/>
    </location>
</feature>
<keyword evidence="4" id="KW-0378">Hydrolase</keyword>
<dbReference type="FunFam" id="1.20.120.1080:FF:000045">
    <property type="entry name" value="Uncharacterized protein"/>
    <property type="match status" value="1"/>
</dbReference>
<dbReference type="PANTHER" id="PTHR18934:SF99">
    <property type="entry name" value="ATP-DEPENDENT RNA HELICASE DHX37-RELATED"/>
    <property type="match status" value="1"/>
</dbReference>
<evidence type="ECO:0000256" key="3">
    <source>
        <dbReference type="ARBA" id="ARBA00022741"/>
    </source>
</evidence>
<dbReference type="FunFam" id="3.40.50.300:FF:002147">
    <property type="entry name" value="Putative ATP-dependent RNA helicase"/>
    <property type="match status" value="1"/>
</dbReference>
<dbReference type="GeneID" id="24106073"/>
<dbReference type="CDD" id="cd18791">
    <property type="entry name" value="SF2_C_RHA"/>
    <property type="match status" value="1"/>
</dbReference>
<reference evidence="11" key="1">
    <citation type="journal article" date="2013" name="Genome Announc.">
        <title>Draft genome sequence of the basidiomycetous yeast-like fungus Pseudozyma hubeiensis SY62, which produces an abundant amount of the biosurfactant mannosylerythritol lipids.</title>
        <authorList>
            <person name="Konishi M."/>
            <person name="Hatada Y."/>
            <person name="Horiuchi J."/>
        </authorList>
    </citation>
    <scope>NUCLEOTIDE SEQUENCE [LARGE SCALE GENOMIC DNA]</scope>
    <source>
        <strain evidence="11">SY62</strain>
    </source>
</reference>
<feature type="region of interest" description="Disordered" evidence="7">
    <location>
        <begin position="667"/>
        <end position="688"/>
    </location>
</feature>
<dbReference type="EC" id="3.6.4.13" evidence="2"/>
<feature type="compositionally biased region" description="Basic and acidic residues" evidence="7">
    <location>
        <begin position="199"/>
        <end position="209"/>
    </location>
</feature>
<feature type="domain" description="Helicase C-terminal" evidence="9">
    <location>
        <begin position="1031"/>
        <end position="1197"/>
    </location>
</feature>
<comment type="similarity">
    <text evidence="1">Belongs to the DEAD box helicase family. DEAH subfamily.</text>
</comment>
<dbReference type="Pfam" id="PF04408">
    <property type="entry name" value="WHD_HA2"/>
    <property type="match status" value="1"/>
</dbReference>
<proteinExistence type="inferred from homology"/>
<dbReference type="PROSITE" id="PS00690">
    <property type="entry name" value="DEAH_ATP_HELICASE"/>
    <property type="match status" value="1"/>
</dbReference>
<dbReference type="RefSeq" id="XP_012186794.1">
    <property type="nucleotide sequence ID" value="XM_012331404.1"/>
</dbReference>
<feature type="compositionally biased region" description="Gly residues" evidence="7">
    <location>
        <begin position="1785"/>
        <end position="1794"/>
    </location>
</feature>
<dbReference type="InterPro" id="IPR048333">
    <property type="entry name" value="HA2_WH"/>
</dbReference>
<keyword evidence="3" id="KW-0547">Nucleotide-binding</keyword>
<feature type="compositionally biased region" description="Acidic residues" evidence="7">
    <location>
        <begin position="444"/>
        <end position="478"/>
    </location>
</feature>
<feature type="compositionally biased region" description="Acidic residues" evidence="7">
    <location>
        <begin position="1022"/>
        <end position="1048"/>
    </location>
</feature>
<dbReference type="Proteomes" id="UP000014071">
    <property type="component" value="Unassembled WGS sequence"/>
</dbReference>
<dbReference type="Gene3D" id="3.40.50.300">
    <property type="entry name" value="P-loop containing nucleotide triphosphate hydrolases"/>
    <property type="match status" value="3"/>
</dbReference>
<feature type="region of interest" description="Disordered" evidence="7">
    <location>
        <begin position="1785"/>
        <end position="1804"/>
    </location>
</feature>
<evidence type="ECO:0000256" key="1">
    <source>
        <dbReference type="ARBA" id="ARBA00008792"/>
    </source>
</evidence>
<dbReference type="InterPro" id="IPR014001">
    <property type="entry name" value="Helicase_ATP-bd"/>
</dbReference>
<dbReference type="OrthoDB" id="10253254at2759"/>
<feature type="region of interest" description="Disordered" evidence="7">
    <location>
        <begin position="961"/>
        <end position="1003"/>
    </location>
</feature>
<keyword evidence="11" id="KW-1185">Reference proteome</keyword>
<keyword evidence="5" id="KW-0347">Helicase</keyword>
<evidence type="ECO:0000259" key="8">
    <source>
        <dbReference type="PROSITE" id="PS51192"/>
    </source>
</evidence>
<evidence type="ECO:0000256" key="2">
    <source>
        <dbReference type="ARBA" id="ARBA00012552"/>
    </source>
</evidence>
<dbReference type="HOGENOM" id="CLU_001832_0_2_1"/>
<name>R9NXD0_PSEHS</name>
<feature type="region of interest" description="Disordered" evidence="7">
    <location>
        <begin position="199"/>
        <end position="275"/>
    </location>
</feature>
<dbReference type="Pfam" id="PF00271">
    <property type="entry name" value="Helicase_C"/>
    <property type="match status" value="1"/>
</dbReference>
<feature type="compositionally biased region" description="Acidic residues" evidence="7">
    <location>
        <begin position="519"/>
        <end position="561"/>
    </location>
</feature>
<dbReference type="GO" id="GO:0003723">
    <property type="term" value="F:RNA binding"/>
    <property type="evidence" value="ECO:0007669"/>
    <property type="project" value="TreeGrafter"/>
</dbReference>
<evidence type="ECO:0000256" key="4">
    <source>
        <dbReference type="ARBA" id="ARBA00022801"/>
    </source>
</evidence>
<dbReference type="PANTHER" id="PTHR18934">
    <property type="entry name" value="ATP-DEPENDENT RNA HELICASE"/>
    <property type="match status" value="1"/>
</dbReference>
<dbReference type="InterPro" id="IPR027417">
    <property type="entry name" value="P-loop_NTPase"/>
</dbReference>
<dbReference type="InterPro" id="IPR011709">
    <property type="entry name" value="DEAD-box_helicase_OB_fold"/>
</dbReference>
<feature type="compositionally biased region" description="Polar residues" evidence="7">
    <location>
        <begin position="671"/>
        <end position="681"/>
    </location>
</feature>
<dbReference type="SMART" id="SM00487">
    <property type="entry name" value="DEXDc"/>
    <property type="match status" value="1"/>
</dbReference>
<feature type="compositionally biased region" description="Acidic residues" evidence="7">
    <location>
        <begin position="224"/>
        <end position="273"/>
    </location>
</feature>
<dbReference type="FunFam" id="3.40.50.300:FF:001555">
    <property type="entry name" value="Putative ATP-dependent RNA helicase"/>
    <property type="match status" value="1"/>
</dbReference>
<feature type="region of interest" description="Disordered" evidence="7">
    <location>
        <begin position="73"/>
        <end position="96"/>
    </location>
</feature>
<dbReference type="InterPro" id="IPR001650">
    <property type="entry name" value="Helicase_C-like"/>
</dbReference>
<evidence type="ECO:0000313" key="11">
    <source>
        <dbReference type="Proteomes" id="UP000014071"/>
    </source>
</evidence>
<evidence type="ECO:0000313" key="10">
    <source>
        <dbReference type="EMBL" id="GAC93207.1"/>
    </source>
</evidence>
<dbReference type="GO" id="GO:0000462">
    <property type="term" value="P:maturation of SSU-rRNA from tricistronic rRNA transcript (SSU-rRNA, 5.8S rRNA, LSU-rRNA)"/>
    <property type="evidence" value="ECO:0007669"/>
    <property type="project" value="TreeGrafter"/>
</dbReference>
<gene>
    <name evidence="10" type="ORF">PHSY_000770</name>
</gene>
<dbReference type="InterPro" id="IPR002464">
    <property type="entry name" value="DNA/RNA_helicase_DEAH_CS"/>
</dbReference>
<dbReference type="EMBL" id="DF238773">
    <property type="protein sequence ID" value="GAC93207.1"/>
    <property type="molecule type" value="Genomic_DNA"/>
</dbReference>
<dbReference type="SMART" id="SM00490">
    <property type="entry name" value="HELICc"/>
    <property type="match status" value="1"/>
</dbReference>
<dbReference type="CDD" id="cd17982">
    <property type="entry name" value="DEXHc_DHX37"/>
    <property type="match status" value="1"/>
</dbReference>